<accession>A0A4S4AWE8</accession>
<dbReference type="AlphaFoldDB" id="A0A4S4AWE8"/>
<dbReference type="Pfam" id="PF21628">
    <property type="entry name" value="Gp10-like"/>
    <property type="match status" value="1"/>
</dbReference>
<reference evidence="1 2" key="1">
    <citation type="submission" date="2019-04" db="EMBL/GenBank/DDBJ databases">
        <title>Azoarcus rhizosphaerae sp. nov. isolated from rhizosphere of Ficus religiosa.</title>
        <authorList>
            <person name="Lin S.-Y."/>
            <person name="Hameed A."/>
            <person name="Hsu Y.-H."/>
            <person name="Young C.-C."/>
        </authorList>
    </citation>
    <scope>NUCLEOTIDE SEQUENCE [LARGE SCALE GENOMIC DNA]</scope>
    <source>
        <strain evidence="1 2">CC-YHH848</strain>
    </source>
</reference>
<organism evidence="1 2">
    <name type="scientific">Pseudothauera rhizosphaerae</name>
    <dbReference type="NCBI Taxonomy" id="2565932"/>
    <lineage>
        <taxon>Bacteria</taxon>
        <taxon>Pseudomonadati</taxon>
        <taxon>Pseudomonadota</taxon>
        <taxon>Betaproteobacteria</taxon>
        <taxon>Rhodocyclales</taxon>
        <taxon>Zoogloeaceae</taxon>
        <taxon>Pseudothauera</taxon>
    </lineage>
</organism>
<sequence>MTNLISMKLDKQEASLLAEAHEVGAQEYPYGLCLNLDDAALRKLGIDLPEVGKQFEIAARAVVTSVSSHERKDDQPERYVSLQITDLALQDQAAQSSAQRMYPNSGMA</sequence>
<dbReference type="InterPro" id="IPR049302">
    <property type="entry name" value="Gp10-like"/>
</dbReference>
<comment type="caution">
    <text evidence="1">The sequence shown here is derived from an EMBL/GenBank/DDBJ whole genome shotgun (WGS) entry which is preliminary data.</text>
</comment>
<keyword evidence="2" id="KW-1185">Reference proteome</keyword>
<evidence type="ECO:0000313" key="2">
    <source>
        <dbReference type="Proteomes" id="UP000307956"/>
    </source>
</evidence>
<dbReference type="RefSeq" id="WP_136383510.1">
    <property type="nucleotide sequence ID" value="NZ_SSOD01000002.1"/>
</dbReference>
<protein>
    <submittedName>
        <fullName evidence="1">Uncharacterized protein</fullName>
    </submittedName>
</protein>
<dbReference type="Proteomes" id="UP000307956">
    <property type="component" value="Unassembled WGS sequence"/>
</dbReference>
<dbReference type="OrthoDB" id="9155546at2"/>
<name>A0A4S4AWE8_9RHOO</name>
<gene>
    <name evidence="1" type="ORF">E6O51_03145</name>
</gene>
<evidence type="ECO:0000313" key="1">
    <source>
        <dbReference type="EMBL" id="THF64321.1"/>
    </source>
</evidence>
<proteinExistence type="predicted"/>
<dbReference type="EMBL" id="SSOD01000002">
    <property type="protein sequence ID" value="THF64321.1"/>
    <property type="molecule type" value="Genomic_DNA"/>
</dbReference>